<feature type="transmembrane region" description="Helical" evidence="1">
    <location>
        <begin position="6"/>
        <end position="22"/>
    </location>
</feature>
<dbReference type="InterPro" id="IPR019277">
    <property type="entry name" value="DUF2304"/>
</dbReference>
<dbReference type="Pfam" id="PF10066">
    <property type="entry name" value="DUF2304"/>
    <property type="match status" value="1"/>
</dbReference>
<feature type="transmembrane region" description="Helical" evidence="1">
    <location>
        <begin position="66"/>
        <end position="87"/>
    </location>
</feature>
<accession>A0A1F7X2T7</accession>
<evidence type="ECO:0000313" key="3">
    <source>
        <dbReference type="Proteomes" id="UP000176778"/>
    </source>
</evidence>
<name>A0A1F7X2T7_9BACT</name>
<dbReference type="EMBL" id="MGFR01000005">
    <property type="protein sequence ID" value="OGM09392.1"/>
    <property type="molecule type" value="Genomic_DNA"/>
</dbReference>
<keyword evidence="1" id="KW-0812">Transmembrane</keyword>
<feature type="transmembrane region" description="Helical" evidence="1">
    <location>
        <begin position="34"/>
        <end position="54"/>
    </location>
</feature>
<keyword evidence="1" id="KW-0472">Membrane</keyword>
<sequence>MILGLQLTAIIFSLVMIYFALIHYKKGQLNGTEILSWIIIWIAAMFVVAFPEILRTYARTFFVTRVFDLMVLGGFILVISLVSAAYVRSKRTEKKLEELVRKLALRDTKKKK</sequence>
<proteinExistence type="predicted"/>
<comment type="caution">
    <text evidence="2">The sequence shown here is derived from an EMBL/GenBank/DDBJ whole genome shotgun (WGS) entry which is preliminary data.</text>
</comment>
<dbReference type="Proteomes" id="UP000176778">
    <property type="component" value="Unassembled WGS sequence"/>
</dbReference>
<organism evidence="2 3">
    <name type="scientific">Candidatus Woesebacteria bacterium RBG_13_46_13</name>
    <dbReference type="NCBI Taxonomy" id="1802479"/>
    <lineage>
        <taxon>Bacteria</taxon>
        <taxon>Candidatus Woeseibacteriota</taxon>
    </lineage>
</organism>
<gene>
    <name evidence="2" type="ORF">A2Y68_00265</name>
</gene>
<dbReference type="AlphaFoldDB" id="A0A1F7X2T7"/>
<protein>
    <recommendedName>
        <fullName evidence="4">DUF2304 domain-containing protein</fullName>
    </recommendedName>
</protein>
<reference evidence="2 3" key="1">
    <citation type="journal article" date="2016" name="Nat. Commun.">
        <title>Thousands of microbial genomes shed light on interconnected biogeochemical processes in an aquifer system.</title>
        <authorList>
            <person name="Anantharaman K."/>
            <person name="Brown C.T."/>
            <person name="Hug L.A."/>
            <person name="Sharon I."/>
            <person name="Castelle C.J."/>
            <person name="Probst A.J."/>
            <person name="Thomas B.C."/>
            <person name="Singh A."/>
            <person name="Wilkins M.J."/>
            <person name="Karaoz U."/>
            <person name="Brodie E.L."/>
            <person name="Williams K.H."/>
            <person name="Hubbard S.S."/>
            <person name="Banfield J.F."/>
        </authorList>
    </citation>
    <scope>NUCLEOTIDE SEQUENCE [LARGE SCALE GENOMIC DNA]</scope>
</reference>
<keyword evidence="1" id="KW-1133">Transmembrane helix</keyword>
<evidence type="ECO:0000313" key="2">
    <source>
        <dbReference type="EMBL" id="OGM09392.1"/>
    </source>
</evidence>
<dbReference type="STRING" id="1802479.A2Y68_00265"/>
<evidence type="ECO:0000256" key="1">
    <source>
        <dbReference type="SAM" id="Phobius"/>
    </source>
</evidence>
<evidence type="ECO:0008006" key="4">
    <source>
        <dbReference type="Google" id="ProtNLM"/>
    </source>
</evidence>